<feature type="region of interest" description="Disordered" evidence="4">
    <location>
        <begin position="1"/>
        <end position="31"/>
    </location>
</feature>
<organism evidence="6 7">
    <name type="scientific">Brachionus plicatilis</name>
    <name type="common">Marine rotifer</name>
    <name type="synonym">Brachionus muelleri</name>
    <dbReference type="NCBI Taxonomy" id="10195"/>
    <lineage>
        <taxon>Eukaryota</taxon>
        <taxon>Metazoa</taxon>
        <taxon>Spiralia</taxon>
        <taxon>Gnathifera</taxon>
        <taxon>Rotifera</taxon>
        <taxon>Eurotatoria</taxon>
        <taxon>Monogononta</taxon>
        <taxon>Pseudotrocha</taxon>
        <taxon>Ploima</taxon>
        <taxon>Brachionidae</taxon>
        <taxon>Brachionus</taxon>
    </lineage>
</organism>
<dbReference type="GO" id="GO:0006366">
    <property type="term" value="P:transcription by RNA polymerase II"/>
    <property type="evidence" value="ECO:0007669"/>
    <property type="project" value="TreeGrafter"/>
</dbReference>
<comment type="caution">
    <text evidence="6">The sequence shown here is derived from an EMBL/GenBank/DDBJ whole genome shotgun (WGS) entry which is preliminary data.</text>
</comment>
<evidence type="ECO:0000256" key="2">
    <source>
        <dbReference type="ARBA" id="ARBA00008296"/>
    </source>
</evidence>
<dbReference type="AlphaFoldDB" id="A0A3M7RWN2"/>
<dbReference type="EMBL" id="REGN01002475">
    <property type="protein sequence ID" value="RNA27902.1"/>
    <property type="molecule type" value="Genomic_DNA"/>
</dbReference>
<reference evidence="6 7" key="1">
    <citation type="journal article" date="2018" name="Sci. Rep.">
        <title>Genomic signatures of local adaptation to the degree of environmental predictability in rotifers.</title>
        <authorList>
            <person name="Franch-Gras L."/>
            <person name="Hahn C."/>
            <person name="Garcia-Roger E.M."/>
            <person name="Carmona M.J."/>
            <person name="Serra M."/>
            <person name="Gomez A."/>
        </authorList>
    </citation>
    <scope>NUCLEOTIDE SEQUENCE [LARGE SCALE GENOMIC DNA]</scope>
    <source>
        <strain evidence="6">HYR1</strain>
    </source>
</reference>
<dbReference type="PANTHER" id="PTHR21680">
    <property type="entry name" value="COILED-COIL DOMAIN-CONTAINING PROTEIN 124"/>
    <property type="match status" value="1"/>
</dbReference>
<evidence type="ECO:0000256" key="4">
    <source>
        <dbReference type="SAM" id="MobiDB-lite"/>
    </source>
</evidence>
<dbReference type="SUPFAM" id="SSF47095">
    <property type="entry name" value="HMG-box"/>
    <property type="match status" value="1"/>
</dbReference>
<dbReference type="InterPro" id="IPR054414">
    <property type="entry name" value="Ccdc124/Oxs1_C"/>
</dbReference>
<dbReference type="OrthoDB" id="76412at2759"/>
<evidence type="ECO:0000256" key="3">
    <source>
        <dbReference type="ARBA" id="ARBA00023054"/>
    </source>
</evidence>
<sequence>MPKNWGVNTKAQEAKARKAEASRTVAEKKQKELEDKFWDDDDKIVLRKQQRKEEQEKKNLEKLQKKEESKKLLEEELKSIKTVKIQHNEPKLTQFEIDKIREREAAAAAEAKEAALRVQKNIEINEPELVENVNRIQIEGDVARNVDEAISILNNDSKPAVDLHPEKRMKAAFLEFEAENLERLKKEYSNMRLSQIKQILKKEWMKSPKNPMNKLFAQQ</sequence>
<comment type="subcellular location">
    <subcellularLocation>
        <location evidence="1">Midbody</location>
    </subcellularLocation>
</comment>
<dbReference type="STRING" id="10195.A0A3M7RWN2"/>
<dbReference type="Proteomes" id="UP000276133">
    <property type="component" value="Unassembled WGS sequence"/>
</dbReference>
<comment type="similarity">
    <text evidence="2">Belongs to the CCDC124 family.</text>
</comment>
<keyword evidence="7" id="KW-1185">Reference proteome</keyword>
<dbReference type="Pfam" id="PF06244">
    <property type="entry name" value="Ccdc124"/>
    <property type="match status" value="1"/>
</dbReference>
<name>A0A3M7RWN2_BRAPC</name>
<feature type="compositionally biased region" description="Basic and acidic residues" evidence="4">
    <location>
        <begin position="12"/>
        <end position="31"/>
    </location>
</feature>
<evidence type="ECO:0000313" key="7">
    <source>
        <dbReference type="Proteomes" id="UP000276133"/>
    </source>
</evidence>
<dbReference type="InterPro" id="IPR036910">
    <property type="entry name" value="HMG_box_dom_sf"/>
</dbReference>
<protein>
    <submittedName>
        <fullName evidence="6">Coiled-coil domain-containing protein</fullName>
    </submittedName>
</protein>
<feature type="domain" description="Coiled-coil" evidence="5">
    <location>
        <begin position="132"/>
        <end position="214"/>
    </location>
</feature>
<evidence type="ECO:0000313" key="6">
    <source>
        <dbReference type="EMBL" id="RNA27902.1"/>
    </source>
</evidence>
<dbReference type="InterPro" id="IPR010422">
    <property type="entry name" value="Ccdc124/Oxs1"/>
</dbReference>
<evidence type="ECO:0000256" key="1">
    <source>
        <dbReference type="ARBA" id="ARBA00004214"/>
    </source>
</evidence>
<evidence type="ECO:0000259" key="5">
    <source>
        <dbReference type="Pfam" id="PF06244"/>
    </source>
</evidence>
<dbReference type="GO" id="GO:0003713">
    <property type="term" value="F:transcription coactivator activity"/>
    <property type="evidence" value="ECO:0007669"/>
    <property type="project" value="TreeGrafter"/>
</dbReference>
<gene>
    <name evidence="6" type="ORF">BpHYR1_034232</name>
</gene>
<dbReference type="PANTHER" id="PTHR21680:SF0">
    <property type="entry name" value="COILED-COIL DOMAIN-CONTAINING PROTEIN 124"/>
    <property type="match status" value="1"/>
</dbReference>
<proteinExistence type="inferred from homology"/>
<accession>A0A3M7RWN2</accession>
<dbReference type="GO" id="GO:0005634">
    <property type="term" value="C:nucleus"/>
    <property type="evidence" value="ECO:0007669"/>
    <property type="project" value="TreeGrafter"/>
</dbReference>
<dbReference type="GO" id="GO:0030496">
    <property type="term" value="C:midbody"/>
    <property type="evidence" value="ECO:0007669"/>
    <property type="project" value="UniProtKB-SubCell"/>
</dbReference>
<keyword evidence="3" id="KW-0175">Coiled coil</keyword>